<accession>A0A835MYX3</accession>
<comment type="caution">
    <text evidence="1">The sequence shown here is derived from an EMBL/GenBank/DDBJ whole genome shotgun (WGS) entry which is preliminary data.</text>
</comment>
<evidence type="ECO:0000313" key="1">
    <source>
        <dbReference type="EMBL" id="KAF9683992.1"/>
    </source>
</evidence>
<sequence length="71" mass="8517">MVILSKKFQELNHHDQVIMKVPDDVVTYKKFVTLLRIHIICSGSFELSLYKPQQLLCFYLLRCYTLSYLKY</sequence>
<gene>
    <name evidence="1" type="ORF">SADUNF_Sadunf04G0071500</name>
</gene>
<dbReference type="EMBL" id="JADGMS010000004">
    <property type="protein sequence ID" value="KAF9683992.1"/>
    <property type="molecule type" value="Genomic_DNA"/>
</dbReference>
<dbReference type="AlphaFoldDB" id="A0A835MYX3"/>
<evidence type="ECO:0000313" key="2">
    <source>
        <dbReference type="Proteomes" id="UP000657918"/>
    </source>
</evidence>
<keyword evidence="2" id="KW-1185">Reference proteome</keyword>
<protein>
    <submittedName>
        <fullName evidence="1">Uncharacterized protein</fullName>
    </submittedName>
</protein>
<dbReference type="Proteomes" id="UP000657918">
    <property type="component" value="Chromosome 4"/>
</dbReference>
<organism evidence="1 2">
    <name type="scientific">Salix dunnii</name>
    <dbReference type="NCBI Taxonomy" id="1413687"/>
    <lineage>
        <taxon>Eukaryota</taxon>
        <taxon>Viridiplantae</taxon>
        <taxon>Streptophyta</taxon>
        <taxon>Embryophyta</taxon>
        <taxon>Tracheophyta</taxon>
        <taxon>Spermatophyta</taxon>
        <taxon>Magnoliopsida</taxon>
        <taxon>eudicotyledons</taxon>
        <taxon>Gunneridae</taxon>
        <taxon>Pentapetalae</taxon>
        <taxon>rosids</taxon>
        <taxon>fabids</taxon>
        <taxon>Malpighiales</taxon>
        <taxon>Salicaceae</taxon>
        <taxon>Saliceae</taxon>
        <taxon>Salix</taxon>
    </lineage>
</organism>
<name>A0A835MYX3_9ROSI</name>
<reference evidence="1 2" key="1">
    <citation type="submission" date="2020-10" db="EMBL/GenBank/DDBJ databases">
        <title>Plant Genome Project.</title>
        <authorList>
            <person name="Zhang R.-G."/>
        </authorList>
    </citation>
    <scope>NUCLEOTIDE SEQUENCE [LARGE SCALE GENOMIC DNA]</scope>
    <source>
        <strain evidence="1">FAFU-HL-1</strain>
        <tissue evidence="1">Leaf</tissue>
    </source>
</reference>
<proteinExistence type="predicted"/>